<organism evidence="2 3">
    <name type="scientific">Paramecium octaurelia</name>
    <dbReference type="NCBI Taxonomy" id="43137"/>
    <lineage>
        <taxon>Eukaryota</taxon>
        <taxon>Sar</taxon>
        <taxon>Alveolata</taxon>
        <taxon>Ciliophora</taxon>
        <taxon>Intramacronucleata</taxon>
        <taxon>Oligohymenophorea</taxon>
        <taxon>Peniculida</taxon>
        <taxon>Parameciidae</taxon>
        <taxon>Paramecium</taxon>
    </lineage>
</organism>
<dbReference type="OMA" id="PCNVQSM"/>
<evidence type="ECO:0000256" key="1">
    <source>
        <dbReference type="SAM" id="MobiDB-lite"/>
    </source>
</evidence>
<sequence>MSDKSSLEPPCRRFLGNDHNYINFNLIQAHQKLRDSGCKRINSIVKQHISQKFLTRINCKTDASMIKVGPPKHDVLRLTFRKSQIQRGWIFGQKGQYLNETNPAFEQQLQTILTKNEQDEKLIRIDQKQIQEIQNDLTYSERYVDYLNNKYHIPQEYSQKIKKIQQLKQQVKQELAISPQTSPRKITLQKAQTFQLSPNHCVEPSLFIKNSYGAKRASKLQKAEVDSIVDSLRQEPKKQIDLQDNDPCNVQSMKQSRSKMLGSLLKRIQKQNQMDQSNTNTNTNCVSSPISKMKKSNSSIFATRFSRPTERSIDQINIQ</sequence>
<dbReference type="AlphaFoldDB" id="A0A8S1SD10"/>
<protein>
    <submittedName>
        <fullName evidence="2">Uncharacterized protein</fullName>
    </submittedName>
</protein>
<feature type="region of interest" description="Disordered" evidence="1">
    <location>
        <begin position="271"/>
        <end position="291"/>
    </location>
</feature>
<dbReference type="Proteomes" id="UP000683925">
    <property type="component" value="Unassembled WGS sequence"/>
</dbReference>
<name>A0A8S1SD10_PAROT</name>
<evidence type="ECO:0000313" key="3">
    <source>
        <dbReference type="Proteomes" id="UP000683925"/>
    </source>
</evidence>
<accession>A0A8S1SD10</accession>
<gene>
    <name evidence="2" type="ORF">POCTA_138.1.T0080159</name>
</gene>
<proteinExistence type="predicted"/>
<dbReference type="EMBL" id="CAJJDP010000007">
    <property type="protein sequence ID" value="CAD8137039.1"/>
    <property type="molecule type" value="Genomic_DNA"/>
</dbReference>
<dbReference type="OrthoDB" id="298157at2759"/>
<keyword evidence="3" id="KW-1185">Reference proteome</keyword>
<evidence type="ECO:0000313" key="2">
    <source>
        <dbReference type="EMBL" id="CAD8137039.1"/>
    </source>
</evidence>
<comment type="caution">
    <text evidence="2">The sequence shown here is derived from an EMBL/GenBank/DDBJ whole genome shotgun (WGS) entry which is preliminary data.</text>
</comment>
<reference evidence="2" key="1">
    <citation type="submission" date="2021-01" db="EMBL/GenBank/DDBJ databases">
        <authorList>
            <consortium name="Genoscope - CEA"/>
            <person name="William W."/>
        </authorList>
    </citation>
    <scope>NUCLEOTIDE SEQUENCE</scope>
</reference>